<sequence>MFYEPSARDRARLPHDPFKAMIAPRPIGWISTLDADGTPNLAPYSFFNAVSDNPPTVMFSSAGMKDSASHALDRGEFVWNLATFDLREAMNQSSATLGRGESEFAFAGLEPAASRLVAPPRVAASPVALECVVTQTLQLTDAAGRSTEHHLVLGQVVGVHLDERFILEDGRVDTAAMRPIARSGYRDEYSVVDAVFHLTRPD</sequence>
<dbReference type="RefSeq" id="WP_344714408.1">
    <property type="nucleotide sequence ID" value="NZ_BAAAWH010000001.1"/>
</dbReference>
<protein>
    <submittedName>
        <fullName evidence="2">Flavin reductase family protein</fullName>
        <ecNumber evidence="2">1.5.1.-</ecNumber>
    </submittedName>
</protein>
<dbReference type="SMART" id="SM00903">
    <property type="entry name" value="Flavin_Reduct"/>
    <property type="match status" value="1"/>
</dbReference>
<dbReference type="EC" id="1.5.1.-" evidence="2"/>
<name>A0ABV5SYZ1_9MICO</name>
<dbReference type="PANTHER" id="PTHR43812">
    <property type="entry name" value="BLR2425 PROTEIN"/>
    <property type="match status" value="1"/>
</dbReference>
<dbReference type="Pfam" id="PF01613">
    <property type="entry name" value="Flavin_Reduct"/>
    <property type="match status" value="1"/>
</dbReference>
<comment type="caution">
    <text evidence="2">The sequence shown here is derived from an EMBL/GenBank/DDBJ whole genome shotgun (WGS) entry which is preliminary data.</text>
</comment>
<dbReference type="InterPro" id="IPR002563">
    <property type="entry name" value="Flavin_Rdtase-like_dom"/>
</dbReference>
<accession>A0ABV5SYZ1</accession>
<organism evidence="2 3">
    <name type="scientific">Microbacterium terregens</name>
    <dbReference type="NCBI Taxonomy" id="69363"/>
    <lineage>
        <taxon>Bacteria</taxon>
        <taxon>Bacillati</taxon>
        <taxon>Actinomycetota</taxon>
        <taxon>Actinomycetes</taxon>
        <taxon>Micrococcales</taxon>
        <taxon>Microbacteriaceae</taxon>
        <taxon>Microbacterium</taxon>
    </lineage>
</organism>
<keyword evidence="2" id="KW-0560">Oxidoreductase</keyword>
<feature type="domain" description="Flavin reductase like" evidence="1">
    <location>
        <begin position="21"/>
        <end position="167"/>
    </location>
</feature>
<reference evidence="2 3" key="1">
    <citation type="submission" date="2024-09" db="EMBL/GenBank/DDBJ databases">
        <authorList>
            <person name="Sun Q."/>
            <person name="Mori K."/>
        </authorList>
    </citation>
    <scope>NUCLEOTIDE SEQUENCE [LARGE SCALE GENOMIC DNA]</scope>
    <source>
        <strain evidence="2 3">JCM 1342</strain>
    </source>
</reference>
<dbReference type="GO" id="GO:0016491">
    <property type="term" value="F:oxidoreductase activity"/>
    <property type="evidence" value="ECO:0007669"/>
    <property type="project" value="UniProtKB-KW"/>
</dbReference>
<evidence type="ECO:0000313" key="3">
    <source>
        <dbReference type="Proteomes" id="UP001589611"/>
    </source>
</evidence>
<evidence type="ECO:0000313" key="2">
    <source>
        <dbReference type="EMBL" id="MFB9645362.1"/>
    </source>
</evidence>
<evidence type="ECO:0000259" key="1">
    <source>
        <dbReference type="SMART" id="SM00903"/>
    </source>
</evidence>
<dbReference type="SUPFAM" id="SSF50475">
    <property type="entry name" value="FMN-binding split barrel"/>
    <property type="match status" value="1"/>
</dbReference>
<dbReference type="Gene3D" id="2.30.110.10">
    <property type="entry name" value="Electron Transport, Fmn-binding Protein, Chain A"/>
    <property type="match status" value="1"/>
</dbReference>
<dbReference type="PANTHER" id="PTHR43812:SF2">
    <property type="entry name" value="FLAVIN REDUCTASE LIKE DOMAIN-CONTAINING PROTEIN"/>
    <property type="match status" value="1"/>
</dbReference>
<proteinExistence type="predicted"/>
<dbReference type="InterPro" id="IPR012349">
    <property type="entry name" value="Split_barrel_FMN-bd"/>
</dbReference>
<dbReference type="Proteomes" id="UP001589611">
    <property type="component" value="Unassembled WGS sequence"/>
</dbReference>
<keyword evidence="3" id="KW-1185">Reference proteome</keyword>
<gene>
    <name evidence="2" type="ORF">ACFFPJ_06095</name>
</gene>
<dbReference type="EMBL" id="JBHMBE010000002">
    <property type="protein sequence ID" value="MFB9645362.1"/>
    <property type="molecule type" value="Genomic_DNA"/>
</dbReference>